<dbReference type="NCBIfam" id="NF008589">
    <property type="entry name" value="PRK11556.1"/>
    <property type="match status" value="1"/>
</dbReference>
<evidence type="ECO:0000259" key="10">
    <source>
        <dbReference type="Pfam" id="PF25944"/>
    </source>
</evidence>
<dbReference type="Gene3D" id="2.40.30.170">
    <property type="match status" value="1"/>
</dbReference>
<evidence type="ECO:0000256" key="4">
    <source>
        <dbReference type="ARBA" id="ARBA00022475"/>
    </source>
</evidence>
<evidence type="ECO:0000256" key="6">
    <source>
        <dbReference type="ARBA" id="ARBA00023136"/>
    </source>
</evidence>
<feature type="compositionally biased region" description="Basic and acidic residues" evidence="7">
    <location>
        <begin position="406"/>
        <end position="416"/>
    </location>
</feature>
<evidence type="ECO:0000256" key="7">
    <source>
        <dbReference type="SAM" id="MobiDB-lite"/>
    </source>
</evidence>
<dbReference type="Gene3D" id="2.40.420.20">
    <property type="match status" value="1"/>
</dbReference>
<name>A0A5B8CUQ4_9PROT</name>
<evidence type="ECO:0000256" key="1">
    <source>
        <dbReference type="ARBA" id="ARBA00004236"/>
    </source>
</evidence>
<dbReference type="OrthoDB" id="9769564at2"/>
<sequence>MTYKKLILTSAIGLLLIGGGTWLWQKTHPPSAQAAAAVGREGGSSDKAGRHGGPGGGKRGGHGKWGDKPSPVTAATVKTADVPVTHTALGTAIPSAVVTVTSRVAGQLIQVGFQEGQLVKQGQLLAKIDPRPFETALAQIQGQAVRNQALLKNSQIDLERFKTLQAQDSIASQQVDAQASLVQQYQGTVQADHASVESAKLQLAFTNVTAPVSGRIGLRQVDNGNNITTTNPIAVINTIHPIHVVFNLPEDKISALIQQSQSTLGTRKLKVEAWDKSNTQRLATGVLASLDNQIDTTSGTLKLKAAFSNEDNRLFPNQFVNVKLFSETIPHASVIPLNALQHGPDGPFVYMIVADEHGDKVRLQPVTVGHTDGDIAAITHGLASGDRVVSSGIDKLKDNAKVRIKDPNRAFDKEAGTGRGAHPPRENDGAAQASPASTAPEASRPHRRRQAGGA</sequence>
<keyword evidence="13" id="KW-1185">Reference proteome</keyword>
<dbReference type="Pfam" id="PF25967">
    <property type="entry name" value="RND-MFP_C"/>
    <property type="match status" value="1"/>
</dbReference>
<protein>
    <submittedName>
        <fullName evidence="12">MdtA/MuxA family multidrug efflux RND transporter periplasmic adaptor subunit</fullName>
    </submittedName>
</protein>
<dbReference type="InterPro" id="IPR058625">
    <property type="entry name" value="MdtA-like_BSH"/>
</dbReference>
<comment type="similarity">
    <text evidence="2">Belongs to the membrane fusion protein (MFP) (TC 8.A.1) family.</text>
</comment>
<evidence type="ECO:0000259" key="11">
    <source>
        <dbReference type="Pfam" id="PF25967"/>
    </source>
</evidence>
<dbReference type="KEGG" id="mmec:FIU01_09820"/>
<accession>A0A5B8CUQ4</accession>
<keyword evidence="3" id="KW-0813">Transport</keyword>
<evidence type="ECO:0000259" key="9">
    <source>
        <dbReference type="Pfam" id="PF25917"/>
    </source>
</evidence>
<evidence type="ECO:0000313" key="12">
    <source>
        <dbReference type="EMBL" id="QDC44786.1"/>
    </source>
</evidence>
<dbReference type="PANTHER" id="PTHR30469:SF12">
    <property type="entry name" value="MULTIDRUG RESISTANCE PROTEIN MDTA"/>
    <property type="match status" value="1"/>
</dbReference>
<reference evidence="13" key="1">
    <citation type="journal article" date="2019" name="ISME J.">
        <title>Evolution in action: habitat transition from sediment to the pelagial leads to genome streamlining in Methylophilaceae.</title>
        <authorList>
            <person name="Salcher M."/>
            <person name="Schaefle D."/>
            <person name="Kaspar M."/>
            <person name="Neuenschwander S.M."/>
            <person name="Ghai R."/>
        </authorList>
    </citation>
    <scope>NUCLEOTIDE SEQUENCE [LARGE SCALE GENOMIC DNA]</scope>
    <source>
        <strain evidence="13">MMS-M-51</strain>
    </source>
</reference>
<evidence type="ECO:0000259" key="8">
    <source>
        <dbReference type="Pfam" id="PF25876"/>
    </source>
</evidence>
<dbReference type="Gene3D" id="1.10.287.470">
    <property type="entry name" value="Helix hairpin bin"/>
    <property type="match status" value="1"/>
</dbReference>
<comment type="subcellular location">
    <subcellularLocation>
        <location evidence="1">Cell membrane</location>
    </subcellularLocation>
</comment>
<dbReference type="GO" id="GO:0015562">
    <property type="term" value="F:efflux transmembrane transporter activity"/>
    <property type="evidence" value="ECO:0007669"/>
    <property type="project" value="TreeGrafter"/>
</dbReference>
<feature type="compositionally biased region" description="Basic residues" evidence="7">
    <location>
        <begin position="445"/>
        <end position="454"/>
    </location>
</feature>
<dbReference type="InterPro" id="IPR058626">
    <property type="entry name" value="MdtA-like_b-barrel"/>
</dbReference>
<dbReference type="Gene3D" id="2.40.50.100">
    <property type="match status" value="1"/>
</dbReference>
<dbReference type="InterPro" id="IPR058624">
    <property type="entry name" value="MdtA-like_HH"/>
</dbReference>
<dbReference type="SUPFAM" id="SSF111369">
    <property type="entry name" value="HlyD-like secretion proteins"/>
    <property type="match status" value="1"/>
</dbReference>
<evidence type="ECO:0000256" key="3">
    <source>
        <dbReference type="ARBA" id="ARBA00022448"/>
    </source>
</evidence>
<evidence type="ECO:0000256" key="2">
    <source>
        <dbReference type="ARBA" id="ARBA00009477"/>
    </source>
</evidence>
<dbReference type="RefSeq" id="WP_140004116.1">
    <property type="nucleotide sequence ID" value="NZ_CP040946.1"/>
</dbReference>
<gene>
    <name evidence="12" type="ORF">FIU01_09820</name>
</gene>
<dbReference type="Pfam" id="PF25876">
    <property type="entry name" value="HH_MFP_RND"/>
    <property type="match status" value="1"/>
</dbReference>
<dbReference type="Pfam" id="PF25944">
    <property type="entry name" value="Beta-barrel_RND"/>
    <property type="match status" value="1"/>
</dbReference>
<feature type="region of interest" description="Disordered" evidence="7">
    <location>
        <begin position="406"/>
        <end position="454"/>
    </location>
</feature>
<dbReference type="NCBIfam" id="TIGR01730">
    <property type="entry name" value="RND_mfp"/>
    <property type="match status" value="1"/>
</dbReference>
<evidence type="ECO:0000313" key="13">
    <source>
        <dbReference type="Proteomes" id="UP000311008"/>
    </source>
</evidence>
<dbReference type="InterPro" id="IPR058627">
    <property type="entry name" value="MdtA-like_C"/>
</dbReference>
<dbReference type="AlphaFoldDB" id="A0A5B8CUQ4"/>
<dbReference type="Pfam" id="PF25917">
    <property type="entry name" value="BSH_RND"/>
    <property type="match status" value="1"/>
</dbReference>
<feature type="region of interest" description="Disordered" evidence="7">
    <location>
        <begin position="33"/>
        <end position="72"/>
    </location>
</feature>
<feature type="domain" description="Multidrug resistance protein MdtA-like beta-barrel" evidence="10">
    <location>
        <begin position="241"/>
        <end position="324"/>
    </location>
</feature>
<feature type="domain" description="Multidrug resistance protein MdtA-like alpha-helical hairpin" evidence="8">
    <location>
        <begin position="137"/>
        <end position="206"/>
    </location>
</feature>
<feature type="domain" description="Multidrug resistance protein MdtA-like C-terminal permuted SH3" evidence="11">
    <location>
        <begin position="333"/>
        <end position="395"/>
    </location>
</feature>
<evidence type="ECO:0000256" key="5">
    <source>
        <dbReference type="ARBA" id="ARBA00022519"/>
    </source>
</evidence>
<feature type="domain" description="Multidrug resistance protein MdtA-like barrel-sandwich hybrid" evidence="9">
    <location>
        <begin position="97"/>
        <end position="236"/>
    </location>
</feature>
<dbReference type="Proteomes" id="UP000311008">
    <property type="component" value="Chromosome"/>
</dbReference>
<dbReference type="GO" id="GO:1990281">
    <property type="term" value="C:efflux pump complex"/>
    <property type="evidence" value="ECO:0007669"/>
    <property type="project" value="TreeGrafter"/>
</dbReference>
<organism evidence="12 13">
    <name type="scientific">Methylophilus medardicus</name>
    <dbReference type="NCBI Taxonomy" id="2588534"/>
    <lineage>
        <taxon>Bacteria</taxon>
        <taxon>Pseudomonadati</taxon>
        <taxon>Pseudomonadota</taxon>
        <taxon>Betaproteobacteria</taxon>
        <taxon>Nitrosomonadales</taxon>
        <taxon>Methylophilaceae</taxon>
        <taxon>Methylophilus</taxon>
    </lineage>
</organism>
<dbReference type="EMBL" id="CP040946">
    <property type="protein sequence ID" value="QDC44786.1"/>
    <property type="molecule type" value="Genomic_DNA"/>
</dbReference>
<dbReference type="InterPro" id="IPR006143">
    <property type="entry name" value="RND_pump_MFP"/>
</dbReference>
<proteinExistence type="inferred from homology"/>
<dbReference type="PANTHER" id="PTHR30469">
    <property type="entry name" value="MULTIDRUG RESISTANCE PROTEIN MDTA"/>
    <property type="match status" value="1"/>
</dbReference>
<keyword evidence="4" id="KW-1003">Cell membrane</keyword>
<keyword evidence="5" id="KW-0997">Cell inner membrane</keyword>
<keyword evidence="6" id="KW-0472">Membrane</keyword>